<accession>A0A0U1L3C5</accession>
<name>A0A0U1L3C5_9FIRM</name>
<dbReference type="AlphaFoldDB" id="A0A0U1L3C5"/>
<dbReference type="RefSeq" id="WP_021170169.1">
    <property type="nucleotide sequence ID" value="NZ_CTRP01000014.1"/>
</dbReference>
<evidence type="ECO:0000313" key="3">
    <source>
        <dbReference type="Proteomes" id="UP000049855"/>
    </source>
</evidence>
<keyword evidence="3" id="KW-1185">Reference proteome</keyword>
<proteinExistence type="predicted"/>
<evidence type="ECO:0000259" key="1">
    <source>
        <dbReference type="Pfam" id="PF11195"/>
    </source>
</evidence>
<sequence length="161" mass="18303">MDKYIGVKIIQAEPMTRGDYNKFKGWTIPQDEDPNDEGYLVKYKDGYISWSPKGIFEDSNRKTDGMTFGFAVEAMKNGFKVCRKGWNGKGMFIYLTTGSIVPVVNLKSETVKHLYGERLLECDECVEIRSHVDMKAADGTITIGWNPSQVDMLAEDWQIVN</sequence>
<evidence type="ECO:0000313" key="2">
    <source>
        <dbReference type="EMBL" id="CQR74160.1"/>
    </source>
</evidence>
<dbReference type="EMBL" id="CTRP01000014">
    <property type="protein sequence ID" value="CQR74160.1"/>
    <property type="molecule type" value="Genomic_DNA"/>
</dbReference>
<reference evidence="3" key="1">
    <citation type="submission" date="2015-03" db="EMBL/GenBank/DDBJ databases">
        <authorList>
            <person name="Nijsse Bart"/>
        </authorList>
    </citation>
    <scope>NUCLEOTIDE SEQUENCE [LARGE SCALE GENOMIC DNA]</scope>
</reference>
<feature type="domain" description="Thoeris anti-defense 2-like" evidence="1">
    <location>
        <begin position="66"/>
        <end position="160"/>
    </location>
</feature>
<dbReference type="Pfam" id="PF11195">
    <property type="entry name" value="Tad2-like"/>
    <property type="match status" value="1"/>
</dbReference>
<dbReference type="InterPro" id="IPR021361">
    <property type="entry name" value="Tad2-like_dom"/>
</dbReference>
<protein>
    <submittedName>
        <fullName evidence="2">Phage protein</fullName>
    </submittedName>
</protein>
<dbReference type="Proteomes" id="UP000049855">
    <property type="component" value="Unassembled WGS sequence"/>
</dbReference>
<organism evidence="2 3">
    <name type="scientific">Sporomusa ovata</name>
    <dbReference type="NCBI Taxonomy" id="2378"/>
    <lineage>
        <taxon>Bacteria</taxon>
        <taxon>Bacillati</taxon>
        <taxon>Bacillota</taxon>
        <taxon>Negativicutes</taxon>
        <taxon>Selenomonadales</taxon>
        <taxon>Sporomusaceae</taxon>
        <taxon>Sporomusa</taxon>
    </lineage>
</organism>
<gene>
    <name evidence="2" type="ORF">SpAn4DRAFT_0622</name>
</gene>